<dbReference type="Pfam" id="PF00583">
    <property type="entry name" value="Acetyltransf_1"/>
    <property type="match status" value="1"/>
</dbReference>
<dbReference type="CDD" id="cd04301">
    <property type="entry name" value="NAT_SF"/>
    <property type="match status" value="1"/>
</dbReference>
<dbReference type="InterPro" id="IPR016181">
    <property type="entry name" value="Acyl_CoA_acyltransferase"/>
</dbReference>
<name>A0AB36ZUH2_9BACT</name>
<feature type="domain" description="N-acetyltransferase" evidence="3">
    <location>
        <begin position="1"/>
        <end position="138"/>
    </location>
</feature>
<evidence type="ECO:0000313" key="5">
    <source>
        <dbReference type="Proteomes" id="UP000239861"/>
    </source>
</evidence>
<dbReference type="PANTHER" id="PTHR43420">
    <property type="entry name" value="ACETYLTRANSFERASE"/>
    <property type="match status" value="1"/>
</dbReference>
<evidence type="ECO:0000259" key="3">
    <source>
        <dbReference type="PROSITE" id="PS51186"/>
    </source>
</evidence>
<evidence type="ECO:0000256" key="1">
    <source>
        <dbReference type="ARBA" id="ARBA00022679"/>
    </source>
</evidence>
<dbReference type="PROSITE" id="PS51186">
    <property type="entry name" value="GNAT"/>
    <property type="match status" value="1"/>
</dbReference>
<dbReference type="GO" id="GO:0016747">
    <property type="term" value="F:acyltransferase activity, transferring groups other than amino-acyl groups"/>
    <property type="evidence" value="ECO:0007669"/>
    <property type="project" value="InterPro"/>
</dbReference>
<dbReference type="EMBL" id="PTIW01000018">
    <property type="protein sequence ID" value="PPK60653.1"/>
    <property type="molecule type" value="Genomic_DNA"/>
</dbReference>
<dbReference type="AlphaFoldDB" id="A0AB36ZUH2"/>
<evidence type="ECO:0000256" key="2">
    <source>
        <dbReference type="ARBA" id="ARBA00023315"/>
    </source>
</evidence>
<protein>
    <submittedName>
        <fullName evidence="4">Ribosomal-protein-alanine N-acetyltransferase</fullName>
    </submittedName>
</protein>
<keyword evidence="1" id="KW-0808">Transferase</keyword>
<sequence>MIQIARKKDLNDIFIIEQNVFKDDIFSLSKACLNYHINKNIVFKVIYENKTIGYCLWLKRKSYYRLYSFAILKEYQGKGFASKLLSFSIEKLKDKSHQLEVKQSNKKAILLYEKFGFKKYKILENYYKKENGYLMRRV</sequence>
<dbReference type="Proteomes" id="UP000239861">
    <property type="component" value="Unassembled WGS sequence"/>
</dbReference>
<dbReference type="InterPro" id="IPR050680">
    <property type="entry name" value="YpeA/RimI_acetyltransf"/>
</dbReference>
<dbReference type="Gene3D" id="3.40.630.30">
    <property type="match status" value="1"/>
</dbReference>
<keyword evidence="2" id="KW-0012">Acyltransferase</keyword>
<dbReference type="SUPFAM" id="SSF55729">
    <property type="entry name" value="Acyl-CoA N-acyltransferases (Nat)"/>
    <property type="match status" value="1"/>
</dbReference>
<dbReference type="PANTHER" id="PTHR43420:SF12">
    <property type="entry name" value="N-ACETYLTRANSFERASE DOMAIN-CONTAINING PROTEIN"/>
    <property type="match status" value="1"/>
</dbReference>
<accession>A0AB36ZUH2</accession>
<reference evidence="4 5" key="1">
    <citation type="submission" date="2018-02" db="EMBL/GenBank/DDBJ databases">
        <title>Subsurface microbial communities from deep shales in Ohio and West Virginia, USA.</title>
        <authorList>
            <person name="Wrighton K."/>
        </authorList>
    </citation>
    <scope>NUCLEOTIDE SEQUENCE [LARGE SCALE GENOMIC DNA]</scope>
    <source>
        <strain evidence="4 5">MARC-MIP3H16</strain>
    </source>
</reference>
<evidence type="ECO:0000313" key="4">
    <source>
        <dbReference type="EMBL" id="PPK60653.1"/>
    </source>
</evidence>
<dbReference type="InterPro" id="IPR000182">
    <property type="entry name" value="GNAT_dom"/>
</dbReference>
<gene>
    <name evidence="4" type="ORF">B0F89_11846</name>
</gene>
<proteinExistence type="predicted"/>
<dbReference type="RefSeq" id="WP_079578714.1">
    <property type="nucleotide sequence ID" value="NZ_FUYO01000019.1"/>
</dbReference>
<comment type="caution">
    <text evidence="4">The sequence shown here is derived from an EMBL/GenBank/DDBJ whole genome shotgun (WGS) entry which is preliminary data.</text>
</comment>
<organism evidence="4 5">
    <name type="scientific">Malaciobacter marinus</name>
    <dbReference type="NCBI Taxonomy" id="505249"/>
    <lineage>
        <taxon>Bacteria</taxon>
        <taxon>Pseudomonadati</taxon>
        <taxon>Campylobacterota</taxon>
        <taxon>Epsilonproteobacteria</taxon>
        <taxon>Campylobacterales</taxon>
        <taxon>Arcobacteraceae</taxon>
        <taxon>Malaciobacter</taxon>
    </lineage>
</organism>